<gene>
    <name evidence="8" type="ORF">MM415A00093_0018</name>
    <name evidence="6" type="ORF">MM415B00143_0026</name>
    <name evidence="5" type="ORF">TM448A00087_0085</name>
    <name evidence="7" type="ORF">TM448B00099_0069</name>
</gene>
<name>A0A6H1Z9L7_9ZZZZ</name>
<dbReference type="SUPFAM" id="SSF47413">
    <property type="entry name" value="lambda repressor-like DNA-binding domains"/>
    <property type="match status" value="1"/>
</dbReference>
<dbReference type="PANTHER" id="PTHR36511">
    <property type="entry name" value="MERR FAMILY BACTERIAL REGULATORY PROTEIN"/>
    <property type="match status" value="1"/>
</dbReference>
<keyword evidence="3" id="KW-0804">Transcription</keyword>
<proteinExistence type="predicted"/>
<dbReference type="EMBL" id="MT144589">
    <property type="protein sequence ID" value="QJH93593.1"/>
    <property type="molecule type" value="Genomic_DNA"/>
</dbReference>
<dbReference type="InterPro" id="IPR052359">
    <property type="entry name" value="HTH-type_reg/antitoxin"/>
</dbReference>
<dbReference type="CDD" id="cd00093">
    <property type="entry name" value="HTH_XRE"/>
    <property type="match status" value="1"/>
</dbReference>
<organism evidence="5">
    <name type="scientific">viral metagenome</name>
    <dbReference type="NCBI Taxonomy" id="1070528"/>
    <lineage>
        <taxon>unclassified sequences</taxon>
        <taxon>metagenomes</taxon>
        <taxon>organismal metagenomes</taxon>
    </lineage>
</organism>
<evidence type="ECO:0000256" key="3">
    <source>
        <dbReference type="ARBA" id="ARBA00023163"/>
    </source>
</evidence>
<dbReference type="InterPro" id="IPR001387">
    <property type="entry name" value="Cro/C1-type_HTH"/>
</dbReference>
<dbReference type="SMART" id="SM00530">
    <property type="entry name" value="HTH_XRE"/>
    <property type="match status" value="1"/>
</dbReference>
<evidence type="ECO:0000313" key="8">
    <source>
        <dbReference type="EMBL" id="QJI04525.1"/>
    </source>
</evidence>
<dbReference type="EMBL" id="MT141577">
    <property type="protein sequence ID" value="QJA67875.1"/>
    <property type="molecule type" value="Genomic_DNA"/>
</dbReference>
<dbReference type="PANTHER" id="PTHR36511:SF3">
    <property type="entry name" value="ANTITOXIN HIGA-2"/>
    <property type="match status" value="1"/>
</dbReference>
<evidence type="ECO:0000259" key="4">
    <source>
        <dbReference type="PROSITE" id="PS50943"/>
    </source>
</evidence>
<reference evidence="5" key="1">
    <citation type="submission" date="2020-03" db="EMBL/GenBank/DDBJ databases">
        <title>The deep terrestrial virosphere.</title>
        <authorList>
            <person name="Holmfeldt K."/>
            <person name="Nilsson E."/>
            <person name="Simone D."/>
            <person name="Lopez-Fernandez M."/>
            <person name="Wu X."/>
            <person name="de Brujin I."/>
            <person name="Lundin D."/>
            <person name="Andersson A."/>
            <person name="Bertilsson S."/>
            <person name="Dopson M."/>
        </authorList>
    </citation>
    <scope>NUCLEOTIDE SEQUENCE</scope>
    <source>
        <strain evidence="8">MM415A00093</strain>
        <strain evidence="6">MM415B00143</strain>
        <strain evidence="5">TM448A00087</strain>
        <strain evidence="7">TM448B00099</strain>
    </source>
</reference>
<feature type="domain" description="HTH cro/C1-type" evidence="4">
    <location>
        <begin position="6"/>
        <end position="42"/>
    </location>
</feature>
<dbReference type="AlphaFoldDB" id="A0A6H1Z9L7"/>
<evidence type="ECO:0000313" key="5">
    <source>
        <dbReference type="EMBL" id="QJA44152.1"/>
    </source>
</evidence>
<dbReference type="Gene3D" id="1.10.260.40">
    <property type="entry name" value="lambda repressor-like DNA-binding domains"/>
    <property type="match status" value="1"/>
</dbReference>
<dbReference type="InterPro" id="IPR010982">
    <property type="entry name" value="Lambda_DNA-bd_dom_sf"/>
</dbReference>
<evidence type="ECO:0000256" key="2">
    <source>
        <dbReference type="ARBA" id="ARBA00023125"/>
    </source>
</evidence>
<accession>A0A6H1Z9L7</accession>
<evidence type="ECO:0000313" key="6">
    <source>
        <dbReference type="EMBL" id="QJA67875.1"/>
    </source>
</evidence>
<dbReference type="EMBL" id="MT145187">
    <property type="protein sequence ID" value="QJI04525.1"/>
    <property type="molecule type" value="Genomic_DNA"/>
</dbReference>
<dbReference type="GO" id="GO:0003677">
    <property type="term" value="F:DNA binding"/>
    <property type="evidence" value="ECO:0007669"/>
    <property type="project" value="UniProtKB-KW"/>
</dbReference>
<evidence type="ECO:0000256" key="1">
    <source>
        <dbReference type="ARBA" id="ARBA00023015"/>
    </source>
</evidence>
<evidence type="ECO:0000313" key="7">
    <source>
        <dbReference type="EMBL" id="QJH93593.1"/>
    </source>
</evidence>
<sequence length="73" mass="8726">MVQDRIKEIRKRMGLTQEEFAQTLGMTISSVARWENGGHKPSKVARMLIRRVFEEYCEKHREIEKKYDPLDCQ</sequence>
<keyword evidence="2" id="KW-0238">DNA-binding</keyword>
<keyword evidence="1" id="KW-0805">Transcription regulation</keyword>
<dbReference type="EMBL" id="MT143973">
    <property type="protein sequence ID" value="QJA44152.1"/>
    <property type="molecule type" value="Genomic_DNA"/>
</dbReference>
<protein>
    <submittedName>
        <fullName evidence="5">Putative DNA binding, helix-turn-helix domain containing protein</fullName>
    </submittedName>
</protein>
<dbReference type="Pfam" id="PF01381">
    <property type="entry name" value="HTH_3"/>
    <property type="match status" value="1"/>
</dbReference>
<dbReference type="PROSITE" id="PS50943">
    <property type="entry name" value="HTH_CROC1"/>
    <property type="match status" value="1"/>
</dbReference>